<dbReference type="RefSeq" id="XP_002416751.1">
    <property type="nucleotide sequence ID" value="XM_002416706.1"/>
</dbReference>
<feature type="compositionally biased region" description="Low complexity" evidence="2">
    <location>
        <begin position="90"/>
        <end position="123"/>
    </location>
</feature>
<dbReference type="OrthoDB" id="4024336at2759"/>
<feature type="compositionally biased region" description="Acidic residues" evidence="2">
    <location>
        <begin position="424"/>
        <end position="433"/>
    </location>
</feature>
<dbReference type="CGD" id="CAL0000168321">
    <property type="gene designation" value="Cd36_00740"/>
</dbReference>
<feature type="region of interest" description="Disordered" evidence="2">
    <location>
        <begin position="265"/>
        <end position="295"/>
    </location>
</feature>
<dbReference type="VEuPathDB" id="FungiDB:CD36_00740"/>
<keyword evidence="5" id="KW-1185">Reference proteome</keyword>
<reference evidence="4 5" key="1">
    <citation type="journal article" date="2009" name="Genome Res.">
        <title>Comparative genomics of the fungal pathogens Candida dubliniensis and Candida albicans.</title>
        <authorList>
            <person name="Jackson A.P."/>
            <person name="Gamble J.A."/>
            <person name="Yeomans T."/>
            <person name="Moran G.P."/>
            <person name="Saunders D."/>
            <person name="Harris D."/>
            <person name="Aslett M."/>
            <person name="Barrell J.F."/>
            <person name="Butler G."/>
            <person name="Citiulo F."/>
            <person name="Coleman D.C."/>
            <person name="de Groot P.W.J."/>
            <person name="Goodwin T.J."/>
            <person name="Quail M.A."/>
            <person name="McQuillan J."/>
            <person name="Munro C.A."/>
            <person name="Pain A."/>
            <person name="Poulter R.T."/>
            <person name="Rajandream M.A."/>
            <person name="Renauld H."/>
            <person name="Spiering M.J."/>
            <person name="Tivey A."/>
            <person name="Gow N.A.R."/>
            <person name="Barrell B."/>
            <person name="Sullivan D.J."/>
            <person name="Berriman M."/>
        </authorList>
    </citation>
    <scope>NUCLEOTIDE SEQUENCE [LARGE SCALE GENOMIC DNA]</scope>
    <source>
        <strain evidence="5">CD36 / ATCC MYA-646 / CBS 7987 / NCPF 3949 / NRRL Y-17841</strain>
    </source>
</reference>
<feature type="compositionally biased region" description="Basic and acidic residues" evidence="2">
    <location>
        <begin position="399"/>
        <end position="415"/>
    </location>
</feature>
<proteinExistence type="predicted"/>
<feature type="region of interest" description="Disordered" evidence="2">
    <location>
        <begin position="395"/>
        <end position="445"/>
    </location>
</feature>
<sequence length="485" mass="56984">MYMCLVDSFQNSLRAWGDEGEKKKQHKSTQIKTLTIFFKSSFTFHSRFQLNSLYSIYNMWKSLLGLDNDDSKLINQPTIDYNTISSPSKQQQQQQQPQQPQQQPQQPQQPHNNNPLNNKPNNQTYGTVIDYSDLEDDNDDNDDYEYLDLDNDIKTNTRLINQWRNNKIHSNNRTTTTVDAVDNQNGSFNYYHKPTSTSIFTNVSLPDQYPGKFPHLNKHTHNDFKKNNSIDLLSLQDSKQQEKQQEKEYESIIDAKIQALQKEIDNNNDNDNDNDNKPFQNITTTNTTSSSSGSASNIIDEINNLQLKITSQTETLREINDLIDIYEYEYEYEIDLSSSTTSINLQKLIINYKDYQNLKNDYINELNRVKKLYEAYYLLFNRYITLKKDYKKKYHQQHHQQDKDKEKEKDKEKVILSKKKKNNDDDDDDDDDKEIGSNNKNGHKYDDGNIILIKEKINQIKFKSNDLSIKNICDELLNDVTKFGK</sequence>
<feature type="compositionally biased region" description="Acidic residues" evidence="2">
    <location>
        <begin position="132"/>
        <end position="143"/>
    </location>
</feature>
<dbReference type="Proteomes" id="UP000002605">
    <property type="component" value="Chromosome 1"/>
</dbReference>
<organism evidence="4 5">
    <name type="scientific">Candida dubliniensis (strain CD36 / ATCC MYA-646 / CBS 7987 / NCPF 3949 / NRRL Y-17841)</name>
    <name type="common">Yeast</name>
    <dbReference type="NCBI Taxonomy" id="573826"/>
    <lineage>
        <taxon>Eukaryota</taxon>
        <taxon>Fungi</taxon>
        <taxon>Dikarya</taxon>
        <taxon>Ascomycota</taxon>
        <taxon>Saccharomycotina</taxon>
        <taxon>Pichiomycetes</taxon>
        <taxon>Debaryomycetaceae</taxon>
        <taxon>Candida/Lodderomyces clade</taxon>
        <taxon>Candida</taxon>
    </lineage>
</organism>
<dbReference type="KEGG" id="cdu:CD36_00740"/>
<dbReference type="HOGENOM" id="CLU_044220_0_0_1"/>
<accession>B9W6N0</accession>
<dbReference type="AlphaFoldDB" id="B9W6N0"/>
<feature type="compositionally biased region" description="Low complexity" evidence="2">
    <location>
        <begin position="281"/>
        <end position="295"/>
    </location>
</feature>
<gene>
    <name evidence="3" type="ordered locus">Cd36_00740</name>
    <name evidence="4" type="ORF">CD36_00740</name>
</gene>
<name>B9W6N0_CANDC</name>
<keyword evidence="1" id="KW-0175">Coiled coil</keyword>
<evidence type="ECO:0000313" key="3">
    <source>
        <dbReference type="CGD" id="CAL0000168321"/>
    </source>
</evidence>
<evidence type="ECO:0000313" key="5">
    <source>
        <dbReference type="Proteomes" id="UP000002605"/>
    </source>
</evidence>
<evidence type="ECO:0000256" key="1">
    <source>
        <dbReference type="SAM" id="Coils"/>
    </source>
</evidence>
<dbReference type="EMBL" id="FM992688">
    <property type="protein sequence ID" value="CAX44335.1"/>
    <property type="molecule type" value="Genomic_DNA"/>
</dbReference>
<feature type="region of interest" description="Disordered" evidence="2">
    <location>
        <begin position="78"/>
        <end position="143"/>
    </location>
</feature>
<feature type="compositionally biased region" description="Polar residues" evidence="2">
    <location>
        <begin position="78"/>
        <end position="89"/>
    </location>
</feature>
<protein>
    <submittedName>
        <fullName evidence="4">Uncharacterized protein</fullName>
    </submittedName>
</protein>
<evidence type="ECO:0000256" key="2">
    <source>
        <dbReference type="SAM" id="MobiDB-lite"/>
    </source>
</evidence>
<feature type="coiled-coil region" evidence="1">
    <location>
        <begin position="302"/>
        <end position="375"/>
    </location>
</feature>
<evidence type="ECO:0000313" key="4">
    <source>
        <dbReference type="EMBL" id="CAX44335.1"/>
    </source>
</evidence>
<dbReference type="GeneID" id="8044283"/>